<dbReference type="HOGENOM" id="CLU_336828_0_0_1"/>
<feature type="region of interest" description="Disordered" evidence="1">
    <location>
        <begin position="484"/>
        <end position="538"/>
    </location>
</feature>
<dbReference type="STRING" id="5643.A0A060SBG0"/>
<evidence type="ECO:0000313" key="3">
    <source>
        <dbReference type="Proteomes" id="UP000029665"/>
    </source>
</evidence>
<accession>A0A060SBG0</accession>
<gene>
    <name evidence="2" type="ORF">BN946_scf184687.g8</name>
</gene>
<dbReference type="AlphaFoldDB" id="A0A060SBG0"/>
<feature type="compositionally biased region" description="Pro residues" evidence="1">
    <location>
        <begin position="284"/>
        <end position="297"/>
    </location>
</feature>
<feature type="region of interest" description="Disordered" evidence="1">
    <location>
        <begin position="73"/>
        <end position="126"/>
    </location>
</feature>
<dbReference type="Proteomes" id="UP000029665">
    <property type="component" value="Unassembled WGS sequence"/>
</dbReference>
<dbReference type="OrthoDB" id="3040699at2759"/>
<dbReference type="EMBL" id="CCBP010000053">
    <property type="protein sequence ID" value="CDO69723.1"/>
    <property type="molecule type" value="Genomic_DNA"/>
</dbReference>
<evidence type="ECO:0000256" key="1">
    <source>
        <dbReference type="SAM" id="MobiDB-lite"/>
    </source>
</evidence>
<name>A0A060SBG0_PYCCI</name>
<feature type="region of interest" description="Disordered" evidence="1">
    <location>
        <begin position="142"/>
        <end position="183"/>
    </location>
</feature>
<feature type="compositionally biased region" description="Low complexity" evidence="1">
    <location>
        <begin position="377"/>
        <end position="388"/>
    </location>
</feature>
<evidence type="ECO:0000313" key="2">
    <source>
        <dbReference type="EMBL" id="CDO69723.1"/>
    </source>
</evidence>
<feature type="compositionally biased region" description="Polar residues" evidence="1">
    <location>
        <begin position="366"/>
        <end position="376"/>
    </location>
</feature>
<comment type="caution">
    <text evidence="2">The sequence shown here is derived from an EMBL/GenBank/DDBJ whole genome shotgun (WGS) entry which is preliminary data.</text>
</comment>
<reference evidence="2" key="1">
    <citation type="submission" date="2014-01" db="EMBL/GenBank/DDBJ databases">
        <title>The genome of the white-rot fungus Pycnoporus cinnabarinus: a basidiomycete model with a versatile arsenal for lignocellulosic biomass breakdown.</title>
        <authorList>
            <person name="Levasseur A."/>
            <person name="Lomascolo A."/>
            <person name="Ruiz-Duenas F.J."/>
            <person name="Uzan E."/>
            <person name="Piumi F."/>
            <person name="Kues U."/>
            <person name="Ram A.F.J."/>
            <person name="Murat C."/>
            <person name="Haon M."/>
            <person name="Benoit I."/>
            <person name="Arfi Y."/>
            <person name="Chevret D."/>
            <person name="Drula E."/>
            <person name="Kwon M.J."/>
            <person name="Gouret P."/>
            <person name="Lesage-Meessen L."/>
            <person name="Lombard V."/>
            <person name="Mariette J."/>
            <person name="Noirot C."/>
            <person name="Park J."/>
            <person name="Patyshakuliyeva A."/>
            <person name="Wieneger R.A.B."/>
            <person name="Wosten H.A.B."/>
            <person name="Martin F."/>
            <person name="Coutinho P.M."/>
            <person name="de Vries R."/>
            <person name="Martinez A.T."/>
            <person name="Klopp C."/>
            <person name="Pontarotti P."/>
            <person name="Henrissat B."/>
            <person name="Record E."/>
        </authorList>
    </citation>
    <scope>NUCLEOTIDE SEQUENCE [LARGE SCALE GENOMIC DNA]</scope>
    <source>
        <strain evidence="2">BRFM137</strain>
    </source>
</reference>
<feature type="compositionally biased region" description="Low complexity" evidence="1">
    <location>
        <begin position="91"/>
        <end position="112"/>
    </location>
</feature>
<proteinExistence type="predicted"/>
<sequence>MQSTPAQSPTQLTPQLSVVTTNLSPMTAPIQSAGARSFPVSAVASPVQAQSSLLSSGPTLPTVSMPYTQAQRTASALVLPPKPPASRTEPARTAAADHASPAARQDAAAANAEQSRPKAKKRKTMPVDLDFIEADLDWYQHTRSGDASNNAGPQGANSAGPSSMPSTPFVKQEPGVASAPQVSGSISMTPAFQETAGAVLPAEAIRVDLQSRSSPVPLGDAPTSPPTAKDNAATGDAPLPSAGNAETAPKSPEILGPSLTRHPSQTTLPDPPSTVVLTAAADPPVDPPSNDPSPSALPSPFAMKKPRKKRKGPPGLKFLPIMVPSGDGTVESLAVEEPVDNDSAPAPKARQVLSETFGRAPLLASEPSSAMGSRQGSPAEARPSASSEASRKGTPMLVDSPIPMEVDADEPELARAVNVAPIVNAHNAAAIEEQRAFRDAGARDPTTTAVTIQRAECNIIPPAGVHEESSAAVIAAAAVAAVEQSSPMHSTPPPPHPAGEPSTLIPPGDESASQSPVHISGLPSSMDTPPTVVDPLMHQETGAGSTHIDTVDVSSMAPAPLLATHASTDTTASPLETAAPPLTVSATGSSSDSVSSNAKTIAVTPVSAPADEPMTIDRPPTAIAPANITASSDVPQDLSPFVATAARVLSMVRGAPSMTPASRPVQMAFELTAEELAKIARWNKRDKITDDLSDSLCLSFVSYLVSQCVLSTIDELESISDITQCGKPPPWPRDSSFIVLNDSEGANSLVIAPPFVTTPDKCADLSTRSLREGRNTIKLYQYSDHSDRIFVVLLHHPTRAQLAEHEASRAEDRRWRETLAELWKFEVRVPRIFPPSTFANGSNGRL</sequence>
<organism evidence="2 3">
    <name type="scientific">Pycnoporus cinnabarinus</name>
    <name type="common">Cinnabar-red polypore</name>
    <name type="synonym">Trametes cinnabarina</name>
    <dbReference type="NCBI Taxonomy" id="5643"/>
    <lineage>
        <taxon>Eukaryota</taxon>
        <taxon>Fungi</taxon>
        <taxon>Dikarya</taxon>
        <taxon>Basidiomycota</taxon>
        <taxon>Agaricomycotina</taxon>
        <taxon>Agaricomycetes</taxon>
        <taxon>Polyporales</taxon>
        <taxon>Polyporaceae</taxon>
        <taxon>Trametes</taxon>
    </lineage>
</organism>
<feature type="compositionally biased region" description="Polar residues" evidence="1">
    <location>
        <begin position="511"/>
        <end position="528"/>
    </location>
</feature>
<dbReference type="OMA" id="CLSLGCY"/>
<feature type="region of interest" description="Disordered" evidence="1">
    <location>
        <begin position="212"/>
        <end position="400"/>
    </location>
</feature>
<keyword evidence="3" id="KW-1185">Reference proteome</keyword>
<protein>
    <submittedName>
        <fullName evidence="2">Uncharacterized protein</fullName>
    </submittedName>
</protein>
<feature type="compositionally biased region" description="Polar residues" evidence="1">
    <location>
        <begin position="145"/>
        <end position="166"/>
    </location>
</feature>